<evidence type="ECO:0000256" key="1">
    <source>
        <dbReference type="SAM" id="SignalP"/>
    </source>
</evidence>
<dbReference type="RefSeq" id="WP_224455348.1">
    <property type="nucleotide sequence ID" value="NZ_BAAAGG010000001.1"/>
</dbReference>
<dbReference type="InterPro" id="IPR041662">
    <property type="entry name" value="SusD-like_2"/>
</dbReference>
<keyword evidence="3" id="KW-1185">Reference proteome</keyword>
<proteinExistence type="predicted"/>
<dbReference type="InterPro" id="IPR011990">
    <property type="entry name" value="TPR-like_helical_dom_sf"/>
</dbReference>
<dbReference type="SUPFAM" id="SSF48452">
    <property type="entry name" value="TPR-like"/>
    <property type="match status" value="1"/>
</dbReference>
<reference evidence="2 3" key="1">
    <citation type="journal article" date="2019" name="Int. J. Syst. Evol. Microbiol.">
        <title>The Global Catalogue of Microorganisms (GCM) 10K type strain sequencing project: providing services to taxonomists for standard genome sequencing and annotation.</title>
        <authorList>
            <consortium name="The Broad Institute Genomics Platform"/>
            <consortium name="The Broad Institute Genome Sequencing Center for Infectious Disease"/>
            <person name="Wu L."/>
            <person name="Ma J."/>
        </authorList>
    </citation>
    <scope>NUCLEOTIDE SEQUENCE [LARGE SCALE GENOMIC DNA]</scope>
    <source>
        <strain evidence="2 3">JCM 16231</strain>
    </source>
</reference>
<evidence type="ECO:0000313" key="3">
    <source>
        <dbReference type="Proteomes" id="UP001500185"/>
    </source>
</evidence>
<feature type="signal peptide" evidence="1">
    <location>
        <begin position="1"/>
        <end position="20"/>
    </location>
</feature>
<sequence>MKYIQPFLFALMFLLTLSCTEDFEDINDNPNAPQEVSPEFLLTNVILEQINEHTYTQGLRFNNYLAQFNADVEFERIDRYELGSNSGYWNMIFGLLADLESMKELPGYNDAYDAVAEIYRVYLFSQLTDLWGDVPYSEAIQFNELNFTPVYDTQEDIYIHPENGLLAKLEVAAAQLEDTSESIRGDVMFNNDLTQWFQFANSLQVRFRLRISKRFTDFTPLQQLADGGNLMQSNTDNAVVPYLSSAPNQFPLFNAATGIFQGLKMSETVENQLKQWNDPRLDVFFKPTPKSILDGTPEFKGLQNGLSTQSISERGVDLNDLSVLSDRFRTMPNGVDAQIMLYSEVQFALAEAVERGFISGNAEVYYQNGIEAHFEYYGASLPGDYFTRDAVALNGSTEENLEKILTQKWLSLFMIGHEAWFNIRRTGFPKLMPGPDNFNDNRYPVRYLYPESEQAVNKENYDTAVERIDGDDINSKNWWEN</sequence>
<dbReference type="EMBL" id="BAAAGG010000001">
    <property type="protein sequence ID" value="GAA0751121.1"/>
    <property type="molecule type" value="Genomic_DNA"/>
</dbReference>
<dbReference type="Pfam" id="PF12771">
    <property type="entry name" value="SusD-like_2"/>
    <property type="match status" value="1"/>
</dbReference>
<gene>
    <name evidence="2" type="ORF">GCM10009433_00820</name>
</gene>
<dbReference type="PROSITE" id="PS51257">
    <property type="entry name" value="PROKAR_LIPOPROTEIN"/>
    <property type="match status" value="1"/>
</dbReference>
<protein>
    <submittedName>
        <fullName evidence="2">SusD/RagB family nutrient-binding outer membrane lipoprotein</fullName>
    </submittedName>
</protein>
<name>A0ABN1K0F8_9FLAO</name>
<evidence type="ECO:0000313" key="2">
    <source>
        <dbReference type="EMBL" id="GAA0751121.1"/>
    </source>
</evidence>
<comment type="caution">
    <text evidence="2">The sequence shown here is derived from an EMBL/GenBank/DDBJ whole genome shotgun (WGS) entry which is preliminary data.</text>
</comment>
<dbReference type="Gene3D" id="1.25.40.390">
    <property type="match status" value="1"/>
</dbReference>
<organism evidence="2 3">
    <name type="scientific">Psychroflexus lacisalsi</name>
    <dbReference type="NCBI Taxonomy" id="503928"/>
    <lineage>
        <taxon>Bacteria</taxon>
        <taxon>Pseudomonadati</taxon>
        <taxon>Bacteroidota</taxon>
        <taxon>Flavobacteriia</taxon>
        <taxon>Flavobacteriales</taxon>
        <taxon>Flavobacteriaceae</taxon>
        <taxon>Psychroflexus</taxon>
    </lineage>
</organism>
<keyword evidence="1" id="KW-0732">Signal</keyword>
<dbReference type="Proteomes" id="UP001500185">
    <property type="component" value="Unassembled WGS sequence"/>
</dbReference>
<keyword evidence="2" id="KW-0449">Lipoprotein</keyword>
<keyword evidence="2" id="KW-0456">Lyase</keyword>
<accession>A0ABN1K0F8</accession>
<feature type="chain" id="PRO_5046412634" evidence="1">
    <location>
        <begin position="21"/>
        <end position="481"/>
    </location>
</feature>
<dbReference type="GO" id="GO:0016829">
    <property type="term" value="F:lyase activity"/>
    <property type="evidence" value="ECO:0007669"/>
    <property type="project" value="UniProtKB-KW"/>
</dbReference>